<name>A0A4Q0M9V2_9HYPH</name>
<dbReference type="AlphaFoldDB" id="A0A4Q0M9V2"/>
<proteinExistence type="predicted"/>
<gene>
    <name evidence="2" type="ORF">EK403_17860</name>
</gene>
<feature type="region of interest" description="Disordered" evidence="1">
    <location>
        <begin position="30"/>
        <end position="59"/>
    </location>
</feature>
<protein>
    <submittedName>
        <fullName evidence="2">Uncharacterized protein</fullName>
    </submittedName>
</protein>
<reference evidence="2 3" key="1">
    <citation type="submission" date="2018-12" db="EMBL/GenBank/DDBJ databases">
        <title>bacterium Hansschlegelia zhihuaiae S113.</title>
        <authorList>
            <person name="He J."/>
        </authorList>
    </citation>
    <scope>NUCLEOTIDE SEQUENCE [LARGE SCALE GENOMIC DNA]</scope>
    <source>
        <strain evidence="2 3">S 113</strain>
    </source>
</reference>
<evidence type="ECO:0000256" key="1">
    <source>
        <dbReference type="SAM" id="MobiDB-lite"/>
    </source>
</evidence>
<organism evidence="2 3">
    <name type="scientific">Hansschlegelia zhihuaiae</name>
    <dbReference type="NCBI Taxonomy" id="405005"/>
    <lineage>
        <taxon>Bacteria</taxon>
        <taxon>Pseudomonadati</taxon>
        <taxon>Pseudomonadota</taxon>
        <taxon>Alphaproteobacteria</taxon>
        <taxon>Hyphomicrobiales</taxon>
        <taxon>Methylopilaceae</taxon>
        <taxon>Hansschlegelia</taxon>
    </lineage>
</organism>
<dbReference type="RefSeq" id="WP_128778821.1">
    <property type="nucleotide sequence ID" value="NZ_RYFI01000019.1"/>
</dbReference>
<keyword evidence="3" id="KW-1185">Reference proteome</keyword>
<sequence>MDPKTISPTEGAGQEIERLEAELREHGLLKEPAPEPTDGYTKADIAVLDGIDQGRRRPG</sequence>
<comment type="caution">
    <text evidence="2">The sequence shown here is derived from an EMBL/GenBank/DDBJ whole genome shotgun (WGS) entry which is preliminary data.</text>
</comment>
<evidence type="ECO:0000313" key="3">
    <source>
        <dbReference type="Proteomes" id="UP000289708"/>
    </source>
</evidence>
<dbReference type="Proteomes" id="UP000289708">
    <property type="component" value="Unassembled WGS sequence"/>
</dbReference>
<dbReference type="EMBL" id="RYFI01000019">
    <property type="protein sequence ID" value="RXF69991.1"/>
    <property type="molecule type" value="Genomic_DNA"/>
</dbReference>
<evidence type="ECO:0000313" key="2">
    <source>
        <dbReference type="EMBL" id="RXF69991.1"/>
    </source>
</evidence>
<accession>A0A4Q0M9V2</accession>